<dbReference type="SUPFAM" id="SSF51182">
    <property type="entry name" value="RmlC-like cupins"/>
    <property type="match status" value="1"/>
</dbReference>
<comment type="caution">
    <text evidence="2">The sequence shown here is derived from an EMBL/GenBank/DDBJ whole genome shotgun (WGS) entry which is preliminary data.</text>
</comment>
<keyword evidence="3" id="KW-1185">Reference proteome</keyword>
<reference evidence="2 3" key="1">
    <citation type="submission" date="2014-08" db="EMBL/GenBank/DDBJ databases">
        <authorList>
            <person name="Hassan Y.I."/>
            <person name="Lepp D."/>
            <person name="Zhou T."/>
        </authorList>
    </citation>
    <scope>NUCLEOTIDE SEQUENCE [LARGE SCALE GENOMIC DNA]</scope>
    <source>
        <strain evidence="2 3">IFO13584</strain>
    </source>
</reference>
<protein>
    <submittedName>
        <fullName evidence="2">Cupin</fullName>
    </submittedName>
</protein>
<dbReference type="EMBL" id="JQGC01000015">
    <property type="protein sequence ID" value="KFL30131.1"/>
    <property type="molecule type" value="Genomic_DNA"/>
</dbReference>
<name>A0A087LZS8_9HYPH</name>
<evidence type="ECO:0000313" key="3">
    <source>
        <dbReference type="Proteomes" id="UP000028981"/>
    </source>
</evidence>
<dbReference type="InterPro" id="IPR014710">
    <property type="entry name" value="RmlC-like_jellyroll"/>
</dbReference>
<dbReference type="STRING" id="46914.JP75_16170"/>
<feature type="domain" description="Cupin type-2" evidence="1">
    <location>
        <begin position="41"/>
        <end position="101"/>
    </location>
</feature>
<dbReference type="Pfam" id="PF07883">
    <property type="entry name" value="Cupin_2"/>
    <property type="match status" value="1"/>
</dbReference>
<gene>
    <name evidence="2" type="ORF">JP75_16170</name>
</gene>
<proteinExistence type="predicted"/>
<sequence length="113" mass="12255">MQIIEQNEWATAPGLWNGIWEGGTHGAPITVIFHSSEGFGHGPKLHTHPYSETFIIEVGRALFVIGEEEFEAEAGQILVCPAGVPHKYTNLGPGLLKAVNIHANGTSVIDWLE</sequence>
<dbReference type="OrthoDB" id="6058at2"/>
<dbReference type="RefSeq" id="WP_035084722.1">
    <property type="nucleotide sequence ID" value="NZ_JQGC01000015.1"/>
</dbReference>
<accession>A0A087LZS8</accession>
<dbReference type="Proteomes" id="UP000028981">
    <property type="component" value="Unassembled WGS sequence"/>
</dbReference>
<dbReference type="AlphaFoldDB" id="A0A087LZS8"/>
<organism evidence="2 3">
    <name type="scientific">Devosia riboflavina</name>
    <dbReference type="NCBI Taxonomy" id="46914"/>
    <lineage>
        <taxon>Bacteria</taxon>
        <taxon>Pseudomonadati</taxon>
        <taxon>Pseudomonadota</taxon>
        <taxon>Alphaproteobacteria</taxon>
        <taxon>Hyphomicrobiales</taxon>
        <taxon>Devosiaceae</taxon>
        <taxon>Devosia</taxon>
    </lineage>
</organism>
<dbReference type="InterPro" id="IPR011051">
    <property type="entry name" value="RmlC_Cupin_sf"/>
</dbReference>
<evidence type="ECO:0000313" key="2">
    <source>
        <dbReference type="EMBL" id="KFL30131.1"/>
    </source>
</evidence>
<dbReference type="Gene3D" id="2.60.120.10">
    <property type="entry name" value="Jelly Rolls"/>
    <property type="match status" value="1"/>
</dbReference>
<dbReference type="InterPro" id="IPR013096">
    <property type="entry name" value="Cupin_2"/>
</dbReference>
<evidence type="ECO:0000259" key="1">
    <source>
        <dbReference type="Pfam" id="PF07883"/>
    </source>
</evidence>